<dbReference type="Pfam" id="PF07963">
    <property type="entry name" value="N_methyl"/>
    <property type="match status" value="1"/>
</dbReference>
<gene>
    <name evidence="2" type="ORF">SAMN05216217_10230</name>
</gene>
<organism evidence="2 3">
    <name type="scientific">Halopseudomonas yangmingensis</name>
    <dbReference type="NCBI Taxonomy" id="1720063"/>
    <lineage>
        <taxon>Bacteria</taxon>
        <taxon>Pseudomonadati</taxon>
        <taxon>Pseudomonadota</taxon>
        <taxon>Gammaproteobacteria</taxon>
        <taxon>Pseudomonadales</taxon>
        <taxon>Pseudomonadaceae</taxon>
        <taxon>Halopseudomonas</taxon>
    </lineage>
</organism>
<evidence type="ECO:0000256" key="1">
    <source>
        <dbReference type="SAM" id="Phobius"/>
    </source>
</evidence>
<proteinExistence type="predicted"/>
<dbReference type="InterPro" id="IPR012902">
    <property type="entry name" value="N_methyl_site"/>
</dbReference>
<accession>A0A1I4NZW5</accession>
<keyword evidence="3" id="KW-1185">Reference proteome</keyword>
<dbReference type="Pfam" id="PF16074">
    <property type="entry name" value="PilW"/>
    <property type="match status" value="1"/>
</dbReference>
<name>A0A1I4NZW5_9GAMM</name>
<dbReference type="AlphaFoldDB" id="A0A1I4NZW5"/>
<dbReference type="NCBIfam" id="TIGR02532">
    <property type="entry name" value="IV_pilin_GFxxxE"/>
    <property type="match status" value="1"/>
</dbReference>
<dbReference type="InterPro" id="IPR032092">
    <property type="entry name" value="PilW"/>
</dbReference>
<dbReference type="EMBL" id="FOUI01000002">
    <property type="protein sequence ID" value="SFM21009.1"/>
    <property type="molecule type" value="Genomic_DNA"/>
</dbReference>
<dbReference type="STRING" id="1720063.SAMN05216217_10230"/>
<dbReference type="GO" id="GO:0043683">
    <property type="term" value="P:type IV pilus assembly"/>
    <property type="evidence" value="ECO:0007669"/>
    <property type="project" value="InterPro"/>
</dbReference>
<evidence type="ECO:0000313" key="2">
    <source>
        <dbReference type="EMBL" id="SFM21009.1"/>
    </source>
</evidence>
<dbReference type="OrthoDB" id="7011591at2"/>
<protein>
    <submittedName>
        <fullName evidence="2">Type IV pilus assembly protein PilW</fullName>
    </submittedName>
</protein>
<dbReference type="PROSITE" id="PS00409">
    <property type="entry name" value="PROKAR_NTER_METHYL"/>
    <property type="match status" value="1"/>
</dbReference>
<keyword evidence="1" id="KW-0812">Transmembrane</keyword>
<evidence type="ECO:0000313" key="3">
    <source>
        <dbReference type="Proteomes" id="UP000243629"/>
    </source>
</evidence>
<dbReference type="Proteomes" id="UP000243629">
    <property type="component" value="Unassembled WGS sequence"/>
</dbReference>
<dbReference type="RefSeq" id="WP_093472237.1">
    <property type="nucleotide sequence ID" value="NZ_FOUI01000002.1"/>
</dbReference>
<reference evidence="3" key="1">
    <citation type="submission" date="2016-10" db="EMBL/GenBank/DDBJ databases">
        <authorList>
            <person name="Varghese N."/>
            <person name="Submissions S."/>
        </authorList>
    </citation>
    <scope>NUCLEOTIDE SEQUENCE [LARGE SCALE GENOMIC DNA]</scope>
    <source>
        <strain evidence="3">DSM 24213</strain>
    </source>
</reference>
<keyword evidence="1" id="KW-1133">Transmembrane helix</keyword>
<feature type="transmembrane region" description="Helical" evidence="1">
    <location>
        <begin position="12"/>
        <end position="35"/>
    </location>
</feature>
<sequence>MNSTVKTQQGLTLIELLISLLIGTILILAITQVFIDNRNNYLFQQGQSDNNENARYTLLVFEEEIRRTGYRISPDIPFDQSFRPVTSGSCVFARGQTITFDGTSNRLCLRYQPHLPSTLACDGVVQTGPSEPYSTGSSVPEVIVRIEVINNQIQCNGIPITADLAEFQLEFGISNNESRESDEFKLTPTASDNIQSIRYAALLRSRSSNLTDSTTSSAYATWHKVRNGVDGVEAPDRALYLMTESTINLRNLSR</sequence>
<keyword evidence="1" id="KW-0472">Membrane</keyword>